<dbReference type="GO" id="GO:0030163">
    <property type="term" value="P:protein catabolic process"/>
    <property type="evidence" value="ECO:0007669"/>
    <property type="project" value="UniProtKB-ARBA"/>
</dbReference>
<dbReference type="Proteomes" id="UP000827092">
    <property type="component" value="Unassembled WGS sequence"/>
</dbReference>
<proteinExistence type="predicted"/>
<dbReference type="SUPFAM" id="SSF54695">
    <property type="entry name" value="POZ domain"/>
    <property type="match status" value="1"/>
</dbReference>
<keyword evidence="3" id="KW-1185">Reference proteome</keyword>
<dbReference type="SMART" id="SM00225">
    <property type="entry name" value="BTB"/>
    <property type="match status" value="1"/>
</dbReference>
<dbReference type="Gene3D" id="1.25.40.420">
    <property type="match status" value="1"/>
</dbReference>
<evidence type="ECO:0000313" key="3">
    <source>
        <dbReference type="Proteomes" id="UP000827092"/>
    </source>
</evidence>
<comment type="caution">
    <text evidence="2">The sequence shown here is derived from an EMBL/GenBank/DDBJ whole genome shotgun (WGS) entry which is preliminary data.</text>
</comment>
<organism evidence="2 3">
    <name type="scientific">Oedothorax gibbosus</name>
    <dbReference type="NCBI Taxonomy" id="931172"/>
    <lineage>
        <taxon>Eukaryota</taxon>
        <taxon>Metazoa</taxon>
        <taxon>Ecdysozoa</taxon>
        <taxon>Arthropoda</taxon>
        <taxon>Chelicerata</taxon>
        <taxon>Arachnida</taxon>
        <taxon>Araneae</taxon>
        <taxon>Araneomorphae</taxon>
        <taxon>Entelegynae</taxon>
        <taxon>Araneoidea</taxon>
        <taxon>Linyphiidae</taxon>
        <taxon>Erigoninae</taxon>
        <taxon>Oedothorax</taxon>
    </lineage>
</organism>
<reference evidence="2 3" key="1">
    <citation type="journal article" date="2022" name="Nat. Ecol. Evol.">
        <title>A masculinizing supergene underlies an exaggerated male reproductive morph in a spider.</title>
        <authorList>
            <person name="Hendrickx F."/>
            <person name="De Corte Z."/>
            <person name="Sonet G."/>
            <person name="Van Belleghem S.M."/>
            <person name="Kostlbacher S."/>
            <person name="Vangestel C."/>
        </authorList>
    </citation>
    <scope>NUCLEOTIDE SEQUENCE [LARGE SCALE GENOMIC DNA]</scope>
    <source>
        <strain evidence="2">W744_W776</strain>
    </source>
</reference>
<dbReference type="Gene3D" id="2.60.210.10">
    <property type="entry name" value="Apoptosis, Tumor Necrosis Factor Receptor Associated Protein 2, Chain A"/>
    <property type="match status" value="1"/>
</dbReference>
<dbReference type="Gene3D" id="3.30.710.10">
    <property type="entry name" value="Potassium Channel Kv1.1, Chain A"/>
    <property type="match status" value="1"/>
</dbReference>
<dbReference type="InterPro" id="IPR011333">
    <property type="entry name" value="SKP1/BTB/POZ_sf"/>
</dbReference>
<dbReference type="InterPro" id="IPR008974">
    <property type="entry name" value="TRAF-like"/>
</dbReference>
<dbReference type="AlphaFoldDB" id="A0AAV6U6K5"/>
<dbReference type="SUPFAM" id="SSF49599">
    <property type="entry name" value="TRAF domain-like"/>
    <property type="match status" value="1"/>
</dbReference>
<gene>
    <name evidence="2" type="ORF">JTE90_026740</name>
</gene>
<dbReference type="InterPro" id="IPR002083">
    <property type="entry name" value="MATH/TRAF_dom"/>
</dbReference>
<dbReference type="CDD" id="cd18186">
    <property type="entry name" value="BTB_POZ_ZBTB_KLHL-like"/>
    <property type="match status" value="1"/>
</dbReference>
<accession>A0AAV6U6K5</accession>
<evidence type="ECO:0000259" key="1">
    <source>
        <dbReference type="PROSITE" id="PS50097"/>
    </source>
</evidence>
<dbReference type="Pfam" id="PF00651">
    <property type="entry name" value="BTB"/>
    <property type="match status" value="1"/>
</dbReference>
<name>A0AAV6U6K5_9ARAC</name>
<dbReference type="PANTHER" id="PTHR24413">
    <property type="entry name" value="SPECKLE-TYPE POZ PROTEIN"/>
    <property type="match status" value="1"/>
</dbReference>
<feature type="domain" description="BTB" evidence="1">
    <location>
        <begin position="176"/>
        <end position="243"/>
    </location>
</feature>
<protein>
    <recommendedName>
        <fullName evidence="1">BTB domain-containing protein</fullName>
    </recommendedName>
</protein>
<dbReference type="PROSITE" id="PS50097">
    <property type="entry name" value="BTB"/>
    <property type="match status" value="1"/>
</dbReference>
<dbReference type="CDD" id="cd00121">
    <property type="entry name" value="MATH"/>
    <property type="match status" value="1"/>
</dbReference>
<evidence type="ECO:0000313" key="2">
    <source>
        <dbReference type="EMBL" id="KAG8179276.1"/>
    </source>
</evidence>
<sequence>MSSDCNTFESTFTFKTPEFPQQVNNFRAFDTFVAFDSYWFLDINCKECCDLDEDFIYICLHRCDIPNKSKKLTVDFTITLKAADSAFDVSRRATSRTFDHSTSVSMQKFMRVDEIIAQRDIYLPLDELSIQCYMIKKTDIEDLRTETKCVKALVLQTVHDDLLRGLLQLYNDEKFCDFKIRTAVRTFNVHKIILCARSAVFTAMFNNDTIETREGVVKITDLDSDTVGLMLKFMYSNEFEVKNEDEATDLYIAADKYEIVPLKDRCCNWLKMSLNEENVCDTYLFADFHEDGNLKAAVQNYIFVRAHKILKSSYWNEFMKLYPRLASEITHKICLKYIDE</sequence>
<dbReference type="EMBL" id="JAFNEN010000640">
    <property type="protein sequence ID" value="KAG8179276.1"/>
    <property type="molecule type" value="Genomic_DNA"/>
</dbReference>
<dbReference type="InterPro" id="IPR000210">
    <property type="entry name" value="BTB/POZ_dom"/>
</dbReference>
<dbReference type="Pfam" id="PF00917">
    <property type="entry name" value="MATH"/>
    <property type="match status" value="1"/>
</dbReference>